<protein>
    <submittedName>
        <fullName evidence="2">Uncharacterized protein</fullName>
    </submittedName>
</protein>
<dbReference type="AlphaFoldDB" id="A0AB39XYW2"/>
<reference evidence="2" key="1">
    <citation type="submission" date="2024-08" db="EMBL/GenBank/DDBJ databases">
        <authorList>
            <person name="Yu S.T."/>
        </authorList>
    </citation>
    <scope>NUCLEOTIDE SEQUENCE</scope>
    <source>
        <strain evidence="2">R33</strain>
    </source>
</reference>
<evidence type="ECO:0000256" key="1">
    <source>
        <dbReference type="SAM" id="MobiDB-lite"/>
    </source>
</evidence>
<evidence type="ECO:0000313" key="2">
    <source>
        <dbReference type="EMBL" id="XDV62942.1"/>
    </source>
</evidence>
<gene>
    <name evidence="2" type="ORF">AB5J51_08355</name>
</gene>
<accession>A0AB39XYW2</accession>
<name>A0AB39XYW2_9ACTN</name>
<sequence length="629" mass="67426">MLVTLYRSGPLRQRLAKGYTVIGRSRDRDRYGLETRAAITARVLAKPPRLPVLPTGVPLTLRPVPRAATAVWIDTGQVVLHDQAMRRAVAGALAEAVAVVAGETQKAGGLLVPSGWVPGGGDDPAGGLCADLHSLEVVSDVQRELLCNLVREYSPSLISLTARQLHGPAYASARGSARLSRATDQVATRYIASFSPQHLDRVRAALKRNERLARLEAMDVNPLGEASLAAEGDVALRLLDAQMSISSAMTHALVVQAIAMRVRDLERTGQRVRSVPQPVLERNRSRAIAHGLAAQFDVEQRSSAGGPAKPNGARTSTTTMVTAGQAVSAMLAELLPYFRQLDAHPDELSQIFLGLELTADASSDGFVRNENDLLARWHEQDTGLLTADRLAQGLRSPEWLIKDHVSAANLERAAGSTSAARVWLAGQLAPARAVPGRQNATGTPGQRRTAAAAGRPAPRSDGRRGPHAGLSADRLLDLVAGEDRTPAEIVEALRAYCRSATEADLTRPLQQRDREEAKALRRVLRPRRAQQVSCDTPLSSWDEPAAGRALNSAGESGLALLHWDVSEADRPRVRAGLRALGRPPGGVRSVLLTDTTYTGKAKERRGTVELLLVAPAGDDRTDATEEATR</sequence>
<feature type="compositionally biased region" description="Low complexity" evidence="1">
    <location>
        <begin position="440"/>
        <end position="457"/>
    </location>
</feature>
<dbReference type="EMBL" id="CP165727">
    <property type="protein sequence ID" value="XDV62942.1"/>
    <property type="molecule type" value="Genomic_DNA"/>
</dbReference>
<organism evidence="2">
    <name type="scientific">Streptomyces sp. R33</name>
    <dbReference type="NCBI Taxonomy" id="3238629"/>
    <lineage>
        <taxon>Bacteria</taxon>
        <taxon>Bacillati</taxon>
        <taxon>Actinomycetota</taxon>
        <taxon>Actinomycetes</taxon>
        <taxon>Kitasatosporales</taxon>
        <taxon>Streptomycetaceae</taxon>
        <taxon>Streptomyces</taxon>
    </lineage>
</organism>
<feature type="region of interest" description="Disordered" evidence="1">
    <location>
        <begin position="433"/>
        <end position="470"/>
    </location>
</feature>
<dbReference type="RefSeq" id="WP_369777315.1">
    <property type="nucleotide sequence ID" value="NZ_CP165727.1"/>
</dbReference>
<proteinExistence type="predicted"/>